<organism evidence="11 12">
    <name type="scientific">Pseudopithomyces chartarum</name>
    <dbReference type="NCBI Taxonomy" id="1892770"/>
    <lineage>
        <taxon>Eukaryota</taxon>
        <taxon>Fungi</taxon>
        <taxon>Dikarya</taxon>
        <taxon>Ascomycota</taxon>
        <taxon>Pezizomycotina</taxon>
        <taxon>Dothideomycetes</taxon>
        <taxon>Pleosporomycetidae</taxon>
        <taxon>Pleosporales</taxon>
        <taxon>Massarineae</taxon>
        <taxon>Didymosphaeriaceae</taxon>
        <taxon>Pseudopithomyces</taxon>
    </lineage>
</organism>
<comment type="caution">
    <text evidence="11">The sequence shown here is derived from an EMBL/GenBank/DDBJ whole genome shotgun (WGS) entry which is preliminary data.</text>
</comment>
<evidence type="ECO:0000256" key="10">
    <source>
        <dbReference type="SAM" id="Phobius"/>
    </source>
</evidence>
<dbReference type="Gene3D" id="1.10.630.10">
    <property type="entry name" value="Cytochrome P450"/>
    <property type="match status" value="1"/>
</dbReference>
<evidence type="ECO:0000256" key="5">
    <source>
        <dbReference type="ARBA" id="ARBA00023002"/>
    </source>
</evidence>
<evidence type="ECO:0000313" key="11">
    <source>
        <dbReference type="EMBL" id="KAK3203436.1"/>
    </source>
</evidence>
<dbReference type="PRINTS" id="PR00385">
    <property type="entry name" value="P450"/>
</dbReference>
<keyword evidence="10" id="KW-1133">Transmembrane helix</keyword>
<feature type="binding site" description="axial binding residue" evidence="8">
    <location>
        <position position="452"/>
    </location>
    <ligand>
        <name>heme</name>
        <dbReference type="ChEBI" id="CHEBI:30413"/>
    </ligand>
    <ligandPart>
        <name>Fe</name>
        <dbReference type="ChEBI" id="CHEBI:18248"/>
    </ligandPart>
</feature>
<dbReference type="PRINTS" id="PR01239">
    <property type="entry name" value="EP450IICYP52"/>
</dbReference>
<dbReference type="PRINTS" id="PR00464">
    <property type="entry name" value="EP450II"/>
</dbReference>
<dbReference type="PANTHER" id="PTHR24287:SF17">
    <property type="entry name" value="P450, PUTATIVE (EUROFUNG)-RELATED"/>
    <property type="match status" value="1"/>
</dbReference>
<sequence length="506" mass="58232">MGLVSSPITFVVAGALLTYLIFSRIQLYLNRRQFIKQHGCEPCPKRYNKDPILGWDVLKENISNQKARKMLSGNQARFQGLGTNTFLTRMLYQPWIATCEPENIKTILALKFKDYSFGNRYHAFSPLLGDGIFNSDGEKWANSRHLLRPNFARDQIGDLEAFERHFKLMLKKIPADGRTVDLQNLFFQLTIDSATEFLFNHSTNSLRMSEGDTNNEDAIFARAFNFAQDDIITRLRWSIFNFLRTNKEGEDALKICHAYVDKFVDQAIREHQAEKASGKVDDERYVFIKELVKQTHDKVRIRNELINILLAGRDTTASLLSNMFFQLAHRPEIWARLREEIAPLEGRMPTYEELRNLKYLKWCLNESLRLHPVVPSNSRFAIKDTFLPLGGGPDGKSPLFVPKGTVVGYSPYAMHRREDFYGPDAAEFKPERWETLRPSWEYLPFNGGPRICLGQQYALTEASYVTTRLLQEFSKIESRDPNGGVWQESITLTLCSANGCQVSLTR</sequence>
<name>A0AAN6RF83_9PLEO</name>
<comment type="cofactor">
    <cofactor evidence="1 8">
        <name>heme</name>
        <dbReference type="ChEBI" id="CHEBI:30413"/>
    </cofactor>
</comment>
<keyword evidence="12" id="KW-1185">Reference proteome</keyword>
<accession>A0AAN6RF83</accession>
<keyword evidence="4 8" id="KW-0479">Metal-binding</keyword>
<keyword evidence="7 9" id="KW-0503">Monooxygenase</keyword>
<dbReference type="GO" id="GO:0020037">
    <property type="term" value="F:heme binding"/>
    <property type="evidence" value="ECO:0007669"/>
    <property type="project" value="InterPro"/>
</dbReference>
<reference evidence="11 12" key="1">
    <citation type="submission" date="2021-02" db="EMBL/GenBank/DDBJ databases">
        <title>Genome assembly of Pseudopithomyces chartarum.</title>
        <authorList>
            <person name="Jauregui R."/>
            <person name="Singh J."/>
            <person name="Voisey C."/>
        </authorList>
    </citation>
    <scope>NUCLEOTIDE SEQUENCE [LARGE SCALE GENOMIC DNA]</scope>
    <source>
        <strain evidence="11 12">AGR01</strain>
    </source>
</reference>
<protein>
    <recommendedName>
        <fullName evidence="13">Cytochrome P450 alkane hydroxylase</fullName>
    </recommendedName>
</protein>
<evidence type="ECO:0000256" key="6">
    <source>
        <dbReference type="ARBA" id="ARBA00023004"/>
    </source>
</evidence>
<dbReference type="InterPro" id="IPR002402">
    <property type="entry name" value="Cyt_P450_E_grp-II"/>
</dbReference>
<evidence type="ECO:0000256" key="3">
    <source>
        <dbReference type="ARBA" id="ARBA00022617"/>
    </source>
</evidence>
<dbReference type="SUPFAM" id="SSF48264">
    <property type="entry name" value="Cytochrome P450"/>
    <property type="match status" value="1"/>
</dbReference>
<dbReference type="PROSITE" id="PS00086">
    <property type="entry name" value="CYTOCHROME_P450"/>
    <property type="match status" value="1"/>
</dbReference>
<keyword evidence="3 8" id="KW-0349">Heme</keyword>
<dbReference type="EMBL" id="WVTA01000011">
    <property type="protein sequence ID" value="KAK3203436.1"/>
    <property type="molecule type" value="Genomic_DNA"/>
</dbReference>
<evidence type="ECO:0000256" key="4">
    <source>
        <dbReference type="ARBA" id="ARBA00022723"/>
    </source>
</evidence>
<evidence type="ECO:0008006" key="13">
    <source>
        <dbReference type="Google" id="ProtNLM"/>
    </source>
</evidence>
<dbReference type="CDD" id="cd11063">
    <property type="entry name" value="CYP52"/>
    <property type="match status" value="1"/>
</dbReference>
<comment type="similarity">
    <text evidence="2 9">Belongs to the cytochrome P450 family.</text>
</comment>
<dbReference type="PANTHER" id="PTHR24287">
    <property type="entry name" value="P450, PUTATIVE (EUROFUNG)-RELATED"/>
    <property type="match status" value="1"/>
</dbReference>
<dbReference type="Pfam" id="PF00067">
    <property type="entry name" value="p450"/>
    <property type="match status" value="1"/>
</dbReference>
<keyword evidence="6 8" id="KW-0408">Iron</keyword>
<dbReference type="GO" id="GO:0016712">
    <property type="term" value="F:oxidoreductase activity, acting on paired donors, with incorporation or reduction of molecular oxygen, reduced flavin or flavoprotein as one donor, and incorporation of one atom of oxygen"/>
    <property type="evidence" value="ECO:0007669"/>
    <property type="project" value="InterPro"/>
</dbReference>
<dbReference type="InterPro" id="IPR017972">
    <property type="entry name" value="Cyt_P450_CS"/>
</dbReference>
<dbReference type="InterPro" id="IPR001128">
    <property type="entry name" value="Cyt_P450"/>
</dbReference>
<evidence type="ECO:0000256" key="1">
    <source>
        <dbReference type="ARBA" id="ARBA00001971"/>
    </source>
</evidence>
<evidence type="ECO:0000256" key="7">
    <source>
        <dbReference type="ARBA" id="ARBA00023033"/>
    </source>
</evidence>
<dbReference type="InterPro" id="IPR002974">
    <property type="entry name" value="Cyt_P450_E_CYP52_ascomycetes"/>
</dbReference>
<keyword evidence="10" id="KW-0472">Membrane</keyword>
<proteinExistence type="inferred from homology"/>
<dbReference type="GO" id="GO:0005506">
    <property type="term" value="F:iron ion binding"/>
    <property type="evidence" value="ECO:0007669"/>
    <property type="project" value="InterPro"/>
</dbReference>
<keyword evidence="10" id="KW-0812">Transmembrane</keyword>
<evidence type="ECO:0000256" key="2">
    <source>
        <dbReference type="ARBA" id="ARBA00010617"/>
    </source>
</evidence>
<feature type="transmembrane region" description="Helical" evidence="10">
    <location>
        <begin position="6"/>
        <end position="22"/>
    </location>
</feature>
<dbReference type="InterPro" id="IPR036396">
    <property type="entry name" value="Cyt_P450_sf"/>
</dbReference>
<evidence type="ECO:0000313" key="12">
    <source>
        <dbReference type="Proteomes" id="UP001280581"/>
    </source>
</evidence>
<evidence type="ECO:0000256" key="8">
    <source>
        <dbReference type="PIRSR" id="PIRSR602402-1"/>
    </source>
</evidence>
<evidence type="ECO:0000256" key="9">
    <source>
        <dbReference type="RuleBase" id="RU000461"/>
    </source>
</evidence>
<dbReference type="InterPro" id="IPR047146">
    <property type="entry name" value="Cyt_P450_E_CYP52_fungi"/>
</dbReference>
<dbReference type="Proteomes" id="UP001280581">
    <property type="component" value="Unassembled WGS sequence"/>
</dbReference>
<gene>
    <name evidence="11" type="ORF">GRF29_112g1284534</name>
</gene>
<keyword evidence="5 9" id="KW-0560">Oxidoreductase</keyword>
<dbReference type="AlphaFoldDB" id="A0AAN6RF83"/>